<dbReference type="RefSeq" id="XP_018010555.1">
    <property type="nucleotide sequence ID" value="XM_018155066.1"/>
</dbReference>
<dbReference type="GO" id="GO:0019005">
    <property type="term" value="C:SCF ubiquitin ligase complex"/>
    <property type="evidence" value="ECO:0007669"/>
    <property type="project" value="TreeGrafter"/>
</dbReference>
<organism evidence="1 2">
    <name type="scientific">Hyalella azteca</name>
    <name type="common">Amphipod</name>
    <dbReference type="NCBI Taxonomy" id="294128"/>
    <lineage>
        <taxon>Eukaryota</taxon>
        <taxon>Metazoa</taxon>
        <taxon>Ecdysozoa</taxon>
        <taxon>Arthropoda</taxon>
        <taxon>Crustacea</taxon>
        <taxon>Multicrustacea</taxon>
        <taxon>Malacostraca</taxon>
        <taxon>Eumalacostraca</taxon>
        <taxon>Peracarida</taxon>
        <taxon>Amphipoda</taxon>
        <taxon>Senticaudata</taxon>
        <taxon>Talitrida</taxon>
        <taxon>Talitroidea</taxon>
        <taxon>Hyalellidae</taxon>
        <taxon>Hyalella</taxon>
    </lineage>
</organism>
<accession>A0A8B7NAE7</accession>
<dbReference type="OrthoDB" id="16120at2759"/>
<dbReference type="GO" id="GO:0031146">
    <property type="term" value="P:SCF-dependent proteasomal ubiquitin-dependent protein catabolic process"/>
    <property type="evidence" value="ECO:0007669"/>
    <property type="project" value="TreeGrafter"/>
</dbReference>
<evidence type="ECO:0000313" key="1">
    <source>
        <dbReference type="Proteomes" id="UP000694843"/>
    </source>
</evidence>
<dbReference type="KEGG" id="hazt:108667952"/>
<dbReference type="Gene3D" id="3.80.10.10">
    <property type="entry name" value="Ribonuclease Inhibitor"/>
    <property type="match status" value="2"/>
</dbReference>
<dbReference type="Proteomes" id="UP000694843">
    <property type="component" value="Unplaced"/>
</dbReference>
<dbReference type="GeneID" id="108667952"/>
<dbReference type="PANTHER" id="PTHR13318">
    <property type="entry name" value="PARTNER OF PAIRED, ISOFORM B-RELATED"/>
    <property type="match status" value="1"/>
</dbReference>
<proteinExistence type="predicted"/>
<dbReference type="SUPFAM" id="SSF52047">
    <property type="entry name" value="RNI-like"/>
    <property type="match status" value="2"/>
</dbReference>
<evidence type="ECO:0000313" key="2">
    <source>
        <dbReference type="RefSeq" id="XP_018010555.1"/>
    </source>
</evidence>
<dbReference type="InterPro" id="IPR032675">
    <property type="entry name" value="LRR_dom_sf"/>
</dbReference>
<keyword evidence="1" id="KW-1185">Reference proteome</keyword>
<dbReference type="AlphaFoldDB" id="A0A8B7NAE7"/>
<gene>
    <name evidence="2" type="primary">LOC108667952</name>
</gene>
<protein>
    <submittedName>
        <fullName evidence="2">Uncharacterized protein LOC108667952 isoform X1</fullName>
    </submittedName>
</protein>
<name>A0A8B7NAE7_HYAAZ</name>
<reference evidence="2" key="1">
    <citation type="submission" date="2025-08" db="UniProtKB">
        <authorList>
            <consortium name="RefSeq"/>
        </authorList>
    </citation>
    <scope>IDENTIFICATION</scope>
    <source>
        <tissue evidence="2">Whole organism</tissue>
    </source>
</reference>
<sequence length="581" mass="65450">MPPERKVNTLLEVATRSCISWLMKCTLKWQGVPARKLQREYIIRCLSPITRQQLLSSVLSRHMHDISADLKVQMLELLGDDKTTSFDLSSSGYQYIEEVFNIYRAIAFCCLVNITRLGIICDLSKISDKQFRSDVNALFYLPLGKMNRLTSVTLRSLGDAKLLSTLGLNCTNLEYLDISESHNVDDDCLAHLYLSNAEPLTELRDGQRRYMLTKFHKCCYTLKFLGLAATAVTTETVTSLAMMMPNLESLGGHLDLGSMCAALAMPYGGLNSPSAEPCVLLEVFDLERDGLHKLSVKNYEAVFARKHEAEASDEFGPSGFLVPPPSTLKYTQLWDVSIGAEVSLILNNVCPDVSEFHIRYNSLSSLAEFHHLKVLDVDCDFGSEWPYYLLQYLKQRGSSLTSLSVTLSVTTFMPLSELQSSCPNLERLSMPIFTESEETTLLKLTSANISVESWEVLECFSKAHPQLKELYVVLNRLWPSYGLYKELTDSVFTDILSCSSFSNLEKLVIGKCQLGKRAVELCLGPSCPKLRVLGYVDRWSNLSREDVTNLQNEILERNLDIVLLKSSDKRGTYFTFNEGIY</sequence>